<accession>A0ABR1Q5C2</accession>
<name>A0ABR1Q5C2_9PEZI</name>
<comment type="caution">
    <text evidence="2">The sequence shown here is derived from an EMBL/GenBank/DDBJ whole genome shotgun (WGS) entry which is preliminary data.</text>
</comment>
<evidence type="ECO:0000313" key="2">
    <source>
        <dbReference type="EMBL" id="KAK7947140.1"/>
    </source>
</evidence>
<proteinExistence type="predicted"/>
<dbReference type="Proteomes" id="UP001391051">
    <property type="component" value="Unassembled WGS sequence"/>
</dbReference>
<gene>
    <name evidence="2" type="ORF">PG986_011461</name>
</gene>
<dbReference type="RefSeq" id="XP_066697174.1">
    <property type="nucleotide sequence ID" value="XM_066847683.1"/>
</dbReference>
<organism evidence="2 3">
    <name type="scientific">Apiospora aurea</name>
    <dbReference type="NCBI Taxonomy" id="335848"/>
    <lineage>
        <taxon>Eukaryota</taxon>
        <taxon>Fungi</taxon>
        <taxon>Dikarya</taxon>
        <taxon>Ascomycota</taxon>
        <taxon>Pezizomycotina</taxon>
        <taxon>Sordariomycetes</taxon>
        <taxon>Xylariomycetidae</taxon>
        <taxon>Amphisphaeriales</taxon>
        <taxon>Apiosporaceae</taxon>
        <taxon>Apiospora</taxon>
    </lineage>
</organism>
<feature type="region of interest" description="Disordered" evidence="1">
    <location>
        <begin position="68"/>
        <end position="87"/>
    </location>
</feature>
<keyword evidence="3" id="KW-1185">Reference proteome</keyword>
<evidence type="ECO:0000256" key="1">
    <source>
        <dbReference type="SAM" id="MobiDB-lite"/>
    </source>
</evidence>
<evidence type="ECO:0000313" key="3">
    <source>
        <dbReference type="Proteomes" id="UP001391051"/>
    </source>
</evidence>
<dbReference type="EMBL" id="JAQQWE010000007">
    <property type="protein sequence ID" value="KAK7947140.1"/>
    <property type="molecule type" value="Genomic_DNA"/>
</dbReference>
<reference evidence="2 3" key="1">
    <citation type="submission" date="2023-01" db="EMBL/GenBank/DDBJ databases">
        <title>Analysis of 21 Apiospora genomes using comparative genomics revels a genus with tremendous synthesis potential of carbohydrate active enzymes and secondary metabolites.</title>
        <authorList>
            <person name="Sorensen T."/>
        </authorList>
    </citation>
    <scope>NUCLEOTIDE SEQUENCE [LARGE SCALE GENOMIC DNA]</scope>
    <source>
        <strain evidence="2 3">CBS 24483</strain>
    </source>
</reference>
<protein>
    <submittedName>
        <fullName evidence="2">Uncharacterized protein</fullName>
    </submittedName>
</protein>
<sequence>MPESGSCHVGNFLHCISPAPPTASRAGFDGHFLYGKTTLRAGFNQAYDANVTGTNVMTWTFIPLLLKSPTTPPPALPGRPFADDGGS</sequence>
<dbReference type="GeneID" id="92080745"/>